<accession>A0ABD7XNG7</accession>
<evidence type="ECO:0000313" key="2">
    <source>
        <dbReference type="EMBL" id="WER42803.1"/>
    </source>
</evidence>
<dbReference type="CDD" id="cd00093">
    <property type="entry name" value="HTH_XRE"/>
    <property type="match status" value="1"/>
</dbReference>
<dbReference type="SMART" id="SM00530">
    <property type="entry name" value="HTH_XRE"/>
    <property type="match status" value="1"/>
</dbReference>
<dbReference type="PROSITE" id="PS50943">
    <property type="entry name" value="HTH_CROC1"/>
    <property type="match status" value="1"/>
</dbReference>
<evidence type="ECO:0000259" key="1">
    <source>
        <dbReference type="PROSITE" id="PS50943"/>
    </source>
</evidence>
<proteinExistence type="predicted"/>
<dbReference type="Proteomes" id="UP001222182">
    <property type="component" value="Chromosome"/>
</dbReference>
<dbReference type="RefSeq" id="WP_010824904.1">
    <property type="nucleotide sequence ID" value="NZ_CABGRP010000005.1"/>
</dbReference>
<evidence type="ECO:0000313" key="3">
    <source>
        <dbReference type="Proteomes" id="UP001222182"/>
    </source>
</evidence>
<dbReference type="InterPro" id="IPR010982">
    <property type="entry name" value="Lambda_DNA-bd_dom_sf"/>
</dbReference>
<dbReference type="EMBL" id="CP119528">
    <property type="protein sequence ID" value="WER42803.1"/>
    <property type="molecule type" value="Genomic_DNA"/>
</dbReference>
<dbReference type="Pfam" id="PF01381">
    <property type="entry name" value="HTH_3"/>
    <property type="match status" value="1"/>
</dbReference>
<dbReference type="AlphaFoldDB" id="A0ABD7XNG7"/>
<name>A0ABD7XNG7_ENTFL</name>
<sequence length="68" mass="7900">MEFDFNRLKAERIAKGYSQEELAKKLQWTRSVYTKRENGTVSLGVDELAKIATALEMPESRISIFFTR</sequence>
<organism evidence="2 3">
    <name type="scientific">Enterococcus faecalis</name>
    <name type="common">Streptococcus faecalis</name>
    <dbReference type="NCBI Taxonomy" id="1351"/>
    <lineage>
        <taxon>Bacteria</taxon>
        <taxon>Bacillati</taxon>
        <taxon>Bacillota</taxon>
        <taxon>Bacilli</taxon>
        <taxon>Lactobacillales</taxon>
        <taxon>Enterococcaceae</taxon>
        <taxon>Enterococcus</taxon>
    </lineage>
</organism>
<dbReference type="Gene3D" id="1.10.260.40">
    <property type="entry name" value="lambda repressor-like DNA-binding domains"/>
    <property type="match status" value="1"/>
</dbReference>
<gene>
    <name evidence="2" type="ORF">P0083_00295</name>
</gene>
<feature type="domain" description="HTH cro/C1-type" evidence="1">
    <location>
        <begin position="8"/>
        <end position="62"/>
    </location>
</feature>
<reference evidence="2 3" key="1">
    <citation type="submission" date="2023-03" db="EMBL/GenBank/DDBJ databases">
        <title>Complete genome sequence of an Enterococcus faecalis urinary isolate.</title>
        <authorList>
            <person name="Brauer A.L."/>
            <person name="Armbruster C.E."/>
        </authorList>
    </citation>
    <scope>NUCLEOTIDE SEQUENCE [LARGE SCALE GENOMIC DNA]</scope>
    <source>
        <strain evidence="2 3">3143</strain>
    </source>
</reference>
<protein>
    <submittedName>
        <fullName evidence="2">Helix-turn-helix transcriptional regulator</fullName>
    </submittedName>
</protein>
<dbReference type="InterPro" id="IPR001387">
    <property type="entry name" value="Cro/C1-type_HTH"/>
</dbReference>
<dbReference type="SUPFAM" id="SSF47413">
    <property type="entry name" value="lambda repressor-like DNA-binding domains"/>
    <property type="match status" value="1"/>
</dbReference>